<dbReference type="AlphaFoldDB" id="A0A552V681"/>
<evidence type="ECO:0000313" key="3">
    <source>
        <dbReference type="Proteomes" id="UP000320643"/>
    </source>
</evidence>
<feature type="compositionally biased region" description="Basic and acidic residues" evidence="1">
    <location>
        <begin position="30"/>
        <end position="39"/>
    </location>
</feature>
<dbReference type="RefSeq" id="WP_143372648.1">
    <property type="nucleotide sequence ID" value="NZ_VJVZ01000003.1"/>
</dbReference>
<feature type="region of interest" description="Disordered" evidence="1">
    <location>
        <begin position="17"/>
        <end position="39"/>
    </location>
</feature>
<evidence type="ECO:0000313" key="2">
    <source>
        <dbReference type="EMBL" id="TRW25983.1"/>
    </source>
</evidence>
<evidence type="ECO:0000256" key="1">
    <source>
        <dbReference type="SAM" id="MobiDB-lite"/>
    </source>
</evidence>
<gene>
    <name evidence="2" type="ORF">FMM05_07105</name>
</gene>
<accession>A0A552V681</accession>
<keyword evidence="3" id="KW-1185">Reference proteome</keyword>
<reference evidence="2 3" key="1">
    <citation type="submission" date="2019-07" db="EMBL/GenBank/DDBJ databases">
        <title>Flavobacterium sp. nov., isolated from glacier ice.</title>
        <authorList>
            <person name="Liu Q."/>
            <person name="Xin Y.-H."/>
        </authorList>
    </citation>
    <scope>NUCLEOTIDE SEQUENCE [LARGE SCALE GENOMIC DNA]</scope>
    <source>
        <strain evidence="2 3">ZT4R6</strain>
    </source>
</reference>
<sequence length="122" mass="14324">MNLSQLNPFRKLRSLLAGLRLKPTPGSSKTTEKSIQEQEKKIEQLKRSLAKVRSDYRELKIEYGKLSYRYTEEKKHRAESNLNMLDRILAAQQENKKLNTACRQLKDENERLLHKLRKGGLD</sequence>
<comment type="caution">
    <text evidence="2">The sequence shown here is derived from an EMBL/GenBank/DDBJ whole genome shotgun (WGS) entry which is preliminary data.</text>
</comment>
<name>A0A552V681_9FLAO</name>
<protein>
    <submittedName>
        <fullName evidence="2">Uncharacterized protein</fullName>
    </submittedName>
</protein>
<organism evidence="2 3">
    <name type="scientific">Flavobacterium zepuense</name>
    <dbReference type="NCBI Taxonomy" id="2593302"/>
    <lineage>
        <taxon>Bacteria</taxon>
        <taxon>Pseudomonadati</taxon>
        <taxon>Bacteroidota</taxon>
        <taxon>Flavobacteriia</taxon>
        <taxon>Flavobacteriales</taxon>
        <taxon>Flavobacteriaceae</taxon>
        <taxon>Flavobacterium</taxon>
    </lineage>
</organism>
<dbReference type="EMBL" id="VJVZ01000003">
    <property type="protein sequence ID" value="TRW25983.1"/>
    <property type="molecule type" value="Genomic_DNA"/>
</dbReference>
<dbReference type="Proteomes" id="UP000320643">
    <property type="component" value="Unassembled WGS sequence"/>
</dbReference>
<proteinExistence type="predicted"/>